<proteinExistence type="predicted"/>
<name>A0A8S1RUE7_9CILI</name>
<sequence>MKIAEKQRKCSKCYHQENNNILSFPKCNHEICRSCLRNHFEKKINESQFQIKFLVFPICLIQRDNIEWFKQIVDQKKYDNYYHLLLKHESMKTNEIYVKCKNKLVYQNLQHGKMQIIIIVHHENLNFAENLIRNIKKEQYQEKVEKLDSYITYEARSLDQQMPKI</sequence>
<evidence type="ECO:0008006" key="6">
    <source>
        <dbReference type="Google" id="ProtNLM"/>
    </source>
</evidence>
<dbReference type="PROSITE" id="PS00518">
    <property type="entry name" value="ZF_RING_1"/>
    <property type="match status" value="1"/>
</dbReference>
<dbReference type="Proteomes" id="UP000692954">
    <property type="component" value="Unassembled WGS sequence"/>
</dbReference>
<accession>A0A8S1RUE7</accession>
<gene>
    <name evidence="4" type="ORF">PSON_ATCC_30995.1.T2620011</name>
</gene>
<evidence type="ECO:0000313" key="5">
    <source>
        <dbReference type="Proteomes" id="UP000692954"/>
    </source>
</evidence>
<evidence type="ECO:0000256" key="1">
    <source>
        <dbReference type="ARBA" id="ARBA00022723"/>
    </source>
</evidence>
<evidence type="ECO:0000256" key="3">
    <source>
        <dbReference type="ARBA" id="ARBA00022833"/>
    </source>
</evidence>
<protein>
    <recommendedName>
        <fullName evidence="6">RING-type domain-containing protein</fullName>
    </recommendedName>
</protein>
<keyword evidence="2" id="KW-0863">Zinc-finger</keyword>
<dbReference type="AlphaFoldDB" id="A0A8S1RUE7"/>
<comment type="caution">
    <text evidence="4">The sequence shown here is derived from an EMBL/GenBank/DDBJ whole genome shotgun (WGS) entry which is preliminary data.</text>
</comment>
<keyword evidence="1" id="KW-0479">Metal-binding</keyword>
<dbReference type="InterPro" id="IPR017907">
    <property type="entry name" value="Znf_RING_CS"/>
</dbReference>
<dbReference type="GO" id="GO:0008270">
    <property type="term" value="F:zinc ion binding"/>
    <property type="evidence" value="ECO:0007669"/>
    <property type="project" value="UniProtKB-KW"/>
</dbReference>
<reference evidence="4" key="1">
    <citation type="submission" date="2021-01" db="EMBL/GenBank/DDBJ databases">
        <authorList>
            <consortium name="Genoscope - CEA"/>
            <person name="William W."/>
        </authorList>
    </citation>
    <scope>NUCLEOTIDE SEQUENCE</scope>
</reference>
<keyword evidence="3" id="KW-0862">Zinc</keyword>
<evidence type="ECO:0000256" key="2">
    <source>
        <dbReference type="ARBA" id="ARBA00022771"/>
    </source>
</evidence>
<dbReference type="EMBL" id="CAJJDN010000262">
    <property type="protein sequence ID" value="CAD8130094.1"/>
    <property type="molecule type" value="Genomic_DNA"/>
</dbReference>
<evidence type="ECO:0000313" key="4">
    <source>
        <dbReference type="EMBL" id="CAD8130094.1"/>
    </source>
</evidence>
<organism evidence="4 5">
    <name type="scientific">Paramecium sonneborni</name>
    <dbReference type="NCBI Taxonomy" id="65129"/>
    <lineage>
        <taxon>Eukaryota</taxon>
        <taxon>Sar</taxon>
        <taxon>Alveolata</taxon>
        <taxon>Ciliophora</taxon>
        <taxon>Intramacronucleata</taxon>
        <taxon>Oligohymenophorea</taxon>
        <taxon>Peniculida</taxon>
        <taxon>Parameciidae</taxon>
        <taxon>Paramecium</taxon>
    </lineage>
</organism>
<keyword evidence="5" id="KW-1185">Reference proteome</keyword>